<evidence type="ECO:0000256" key="2">
    <source>
        <dbReference type="SAM" id="Coils"/>
    </source>
</evidence>
<feature type="region of interest" description="Disordered" evidence="3">
    <location>
        <begin position="285"/>
        <end position="311"/>
    </location>
</feature>
<dbReference type="InterPro" id="IPR000315">
    <property type="entry name" value="Znf_B-box"/>
</dbReference>
<protein>
    <recommendedName>
        <fullName evidence="4">B box-type domain-containing protein</fullName>
    </recommendedName>
</protein>
<dbReference type="Proteomes" id="UP000593567">
    <property type="component" value="Unassembled WGS sequence"/>
</dbReference>
<name>A0A7J7J9H9_BUGNE</name>
<dbReference type="InterPro" id="IPR011042">
    <property type="entry name" value="6-blade_b-propeller_TolB-like"/>
</dbReference>
<dbReference type="SUPFAM" id="SSF63825">
    <property type="entry name" value="YWTD domain"/>
    <property type="match status" value="1"/>
</dbReference>
<dbReference type="GO" id="GO:0008270">
    <property type="term" value="F:zinc ion binding"/>
    <property type="evidence" value="ECO:0007669"/>
    <property type="project" value="UniProtKB-KW"/>
</dbReference>
<comment type="caution">
    <text evidence="5">The sequence shown here is derived from an EMBL/GenBank/DDBJ whole genome shotgun (WGS) entry which is preliminary data.</text>
</comment>
<sequence>MAESANPYVQTAQCGIYKILKGPSKQCSFCNKELRDTENEYPMYKTAINPKQDLYNLNQLKQFHHLPDEADICERERCKRHVDKYCTNCMKFLCYRCSCKSGCHQGSAHRARDYNAELKSTYKAKYQGWREVRQAKIDELVQEQNQLLAEIKKEIAEATVANVGEAIQEAGLKSQNIADISKQIEENRNVLDQYQSAIKSLGDKVFIKLMSQLSSDNTLCENEDSSSEKDACAYEDDDPKIIPFDPIFLNKSSAKNKGLDDSFQNKKNDLKLSSVNNVEKDTLLKHQRNIPTKQSGEDKDDEVLPLNPTDDSLESFKEKADSLNSTLAVSSRSSYSFGDGSLVLKNLCLDVFESDGEIFISHLGHFCIHKYRQKALCDRDDKHEQTTSACLSAQKYNYRVYALFRFGPGKREVIVYGKGYQEMTRWSVSDSKSVGHLVVSNKNVYVTDPDLNSLSVFSIYGIPQTTIQHQAFKKPKFMCLCPPDSIVVTSQSSDTVSKINCKENKVVWSSDVTKPMAVCFYEANKELWVKSYSSECIFVFDSETGNLKEKILSYLELPDGSILNEVTGMCVIENQLWVAGAYKGLLKYDINSQLYL</sequence>
<keyword evidence="6" id="KW-1185">Reference proteome</keyword>
<feature type="coiled-coil region" evidence="2">
    <location>
        <begin position="137"/>
        <end position="197"/>
    </location>
</feature>
<keyword evidence="1" id="KW-0479">Metal-binding</keyword>
<proteinExistence type="predicted"/>
<gene>
    <name evidence="5" type="ORF">EB796_018993</name>
</gene>
<evidence type="ECO:0000259" key="4">
    <source>
        <dbReference type="PROSITE" id="PS50119"/>
    </source>
</evidence>
<organism evidence="5 6">
    <name type="scientific">Bugula neritina</name>
    <name type="common">Brown bryozoan</name>
    <name type="synonym">Sertularia neritina</name>
    <dbReference type="NCBI Taxonomy" id="10212"/>
    <lineage>
        <taxon>Eukaryota</taxon>
        <taxon>Metazoa</taxon>
        <taxon>Spiralia</taxon>
        <taxon>Lophotrochozoa</taxon>
        <taxon>Bryozoa</taxon>
        <taxon>Gymnolaemata</taxon>
        <taxon>Cheilostomatida</taxon>
        <taxon>Flustrina</taxon>
        <taxon>Buguloidea</taxon>
        <taxon>Bugulidae</taxon>
        <taxon>Bugula</taxon>
    </lineage>
</organism>
<evidence type="ECO:0000313" key="6">
    <source>
        <dbReference type="Proteomes" id="UP000593567"/>
    </source>
</evidence>
<keyword evidence="2" id="KW-0175">Coiled coil</keyword>
<evidence type="ECO:0000256" key="1">
    <source>
        <dbReference type="PROSITE-ProRule" id="PRU00024"/>
    </source>
</evidence>
<dbReference type="AlphaFoldDB" id="A0A7J7J9H9"/>
<dbReference type="PROSITE" id="PS50119">
    <property type="entry name" value="ZF_BBOX"/>
    <property type="match status" value="1"/>
</dbReference>
<dbReference type="Gene3D" id="2.120.10.30">
    <property type="entry name" value="TolB, C-terminal domain"/>
    <property type="match status" value="1"/>
</dbReference>
<keyword evidence="1" id="KW-0862">Zinc</keyword>
<reference evidence="5" key="1">
    <citation type="submission" date="2020-06" db="EMBL/GenBank/DDBJ databases">
        <title>Draft genome of Bugula neritina, a colonial animal packing powerful symbionts and potential medicines.</title>
        <authorList>
            <person name="Rayko M."/>
        </authorList>
    </citation>
    <scope>NUCLEOTIDE SEQUENCE [LARGE SCALE GENOMIC DNA]</scope>
    <source>
        <strain evidence="5">Kwan_BN1</strain>
    </source>
</reference>
<accession>A0A7J7J9H9</accession>
<dbReference type="EMBL" id="VXIV02002815">
    <property type="protein sequence ID" value="KAF6022685.1"/>
    <property type="molecule type" value="Genomic_DNA"/>
</dbReference>
<evidence type="ECO:0000313" key="5">
    <source>
        <dbReference type="EMBL" id="KAF6022685.1"/>
    </source>
</evidence>
<feature type="domain" description="B box-type" evidence="4">
    <location>
        <begin position="68"/>
        <end position="114"/>
    </location>
</feature>
<keyword evidence="1" id="KW-0863">Zinc-finger</keyword>
<evidence type="ECO:0000256" key="3">
    <source>
        <dbReference type="SAM" id="MobiDB-lite"/>
    </source>
</evidence>